<dbReference type="SUPFAM" id="SSF81901">
    <property type="entry name" value="HCP-like"/>
    <property type="match status" value="1"/>
</dbReference>
<gene>
    <name evidence="2" type="ORF">MNBD_GAMMA04-125</name>
</gene>
<dbReference type="SMART" id="SM00671">
    <property type="entry name" value="SEL1"/>
    <property type="match status" value="5"/>
</dbReference>
<dbReference type="InterPro" id="IPR011990">
    <property type="entry name" value="TPR-like_helical_dom_sf"/>
</dbReference>
<dbReference type="InterPro" id="IPR006597">
    <property type="entry name" value="Sel1-like"/>
</dbReference>
<dbReference type="InterPro" id="IPR051726">
    <property type="entry name" value="Chitin_Synth_Reg"/>
</dbReference>
<organism evidence="2">
    <name type="scientific">hydrothermal vent metagenome</name>
    <dbReference type="NCBI Taxonomy" id="652676"/>
    <lineage>
        <taxon>unclassified sequences</taxon>
        <taxon>metagenomes</taxon>
        <taxon>ecological metagenomes</taxon>
    </lineage>
</organism>
<proteinExistence type="predicted"/>
<dbReference type="Pfam" id="PF08238">
    <property type="entry name" value="Sel1"/>
    <property type="match status" value="5"/>
</dbReference>
<dbReference type="PANTHER" id="PTHR46430">
    <property type="entry name" value="PROTEIN SKT5-RELATED"/>
    <property type="match status" value="1"/>
</dbReference>
<dbReference type="Gene3D" id="1.25.40.10">
    <property type="entry name" value="Tetratricopeptide repeat domain"/>
    <property type="match status" value="1"/>
</dbReference>
<reference evidence="2" key="1">
    <citation type="submission" date="2018-06" db="EMBL/GenBank/DDBJ databases">
        <authorList>
            <person name="Zhirakovskaya E."/>
        </authorList>
    </citation>
    <scope>NUCLEOTIDE SEQUENCE</scope>
</reference>
<evidence type="ECO:0000313" key="2">
    <source>
        <dbReference type="EMBL" id="VAW49632.1"/>
    </source>
</evidence>
<dbReference type="AlphaFoldDB" id="A0A3B0WEH3"/>
<name>A0A3B0WEH3_9ZZZZ</name>
<evidence type="ECO:0008006" key="3">
    <source>
        <dbReference type="Google" id="ProtNLM"/>
    </source>
</evidence>
<evidence type="ECO:0000256" key="1">
    <source>
        <dbReference type="ARBA" id="ARBA00022737"/>
    </source>
</evidence>
<keyword evidence="1" id="KW-0677">Repeat</keyword>
<accession>A0A3B0WEH3</accession>
<sequence>MPEKYRFFMMFCLINVLFFSHSLYAAMPQCQKDFTGEMKSICTKAIKDDPEAQLQVSRYYAGQIDPSVVNYPQAFYWHRRLARLAVHLKLEDPVYSETMYNTGVFYADGLGVQQDHKKAFYWFKKAAERGDDIAMFRLAIIYSDGSGVALDLQASLDWLKRAVVAGSLDAKVLLAQVYSEGKLVPQNNELAVKLLREAVEQNSASARFALGNFYLHGVEVEKSRVMAKNLFGKACRANLLEACRAYYDLDVQEESSALIPREPPIE</sequence>
<dbReference type="EMBL" id="UOFB01000365">
    <property type="protein sequence ID" value="VAW49632.1"/>
    <property type="molecule type" value="Genomic_DNA"/>
</dbReference>
<protein>
    <recommendedName>
        <fullName evidence="3">Sel1 repeat family protein</fullName>
    </recommendedName>
</protein>
<dbReference type="PANTHER" id="PTHR46430:SF2">
    <property type="entry name" value="CHITIN SYNTHASE REGULATORY FACTOR 4"/>
    <property type="match status" value="1"/>
</dbReference>